<proteinExistence type="inferred from homology"/>
<dbReference type="InterPro" id="IPR004090">
    <property type="entry name" value="Chemotax_Me-accpt_rcpt"/>
</dbReference>
<keyword evidence="4" id="KW-0175">Coiled coil</keyword>
<dbReference type="InterPro" id="IPR004089">
    <property type="entry name" value="MCPsignal_dom"/>
</dbReference>
<dbReference type="PANTHER" id="PTHR32089:SF112">
    <property type="entry name" value="LYSOZYME-LIKE PROTEIN-RELATED"/>
    <property type="match status" value="1"/>
</dbReference>
<dbReference type="InterPro" id="IPR003660">
    <property type="entry name" value="HAMP_dom"/>
</dbReference>
<gene>
    <name evidence="8" type="ORF">V6984_03395</name>
</gene>
<evidence type="ECO:0000256" key="1">
    <source>
        <dbReference type="ARBA" id="ARBA00023224"/>
    </source>
</evidence>
<dbReference type="CDD" id="cd06225">
    <property type="entry name" value="HAMP"/>
    <property type="match status" value="1"/>
</dbReference>
<dbReference type="Gene3D" id="3.30.450.20">
    <property type="entry name" value="PAS domain"/>
    <property type="match status" value="1"/>
</dbReference>
<feature type="coiled-coil region" evidence="4">
    <location>
        <begin position="687"/>
        <end position="714"/>
    </location>
</feature>
<keyword evidence="9" id="KW-1185">Reference proteome</keyword>
<evidence type="ECO:0000256" key="4">
    <source>
        <dbReference type="SAM" id="Coils"/>
    </source>
</evidence>
<dbReference type="Gene3D" id="1.10.287.950">
    <property type="entry name" value="Methyl-accepting chemotaxis protein"/>
    <property type="match status" value="1"/>
</dbReference>
<evidence type="ECO:0000313" key="9">
    <source>
        <dbReference type="Proteomes" id="UP001451571"/>
    </source>
</evidence>
<dbReference type="PROSITE" id="PS50885">
    <property type="entry name" value="HAMP"/>
    <property type="match status" value="1"/>
</dbReference>
<dbReference type="Gene3D" id="1.10.8.500">
    <property type="entry name" value="HAMP domain in histidine kinase"/>
    <property type="match status" value="1"/>
</dbReference>
<dbReference type="Pfam" id="PF00015">
    <property type="entry name" value="MCPsignal"/>
    <property type="match status" value="1"/>
</dbReference>
<feature type="transmembrane region" description="Helical" evidence="5">
    <location>
        <begin position="34"/>
        <end position="56"/>
    </location>
</feature>
<keyword evidence="5" id="KW-1133">Transmembrane helix</keyword>
<evidence type="ECO:0000256" key="3">
    <source>
        <dbReference type="PROSITE-ProRule" id="PRU00284"/>
    </source>
</evidence>
<dbReference type="CDD" id="cd18774">
    <property type="entry name" value="PDC2_HK_sensor"/>
    <property type="match status" value="1"/>
</dbReference>
<evidence type="ECO:0000259" key="6">
    <source>
        <dbReference type="PROSITE" id="PS50111"/>
    </source>
</evidence>
<dbReference type="Proteomes" id="UP001451571">
    <property type="component" value="Chromosome"/>
</dbReference>
<sequence length="720" mass="79883">MQVRKEKKEEVKRSKKNVKVNHEKSFHRGILRNLIVGFIIPVGFIMLLGTVSYRLALTTIVHNYKNSATETMSAIGKYFDLTMSTLSEKAKELGNNSQIVSYYTRDPVQAGDSNTMYREIKSDLMAIKTAVPSISGVHIIGEGTAAKTKEISSDANSGQSKVGYRTFVTKPFSTDGELPADTYQTFTQGEEGQIWTAGKKEAWYGEHVYLDELLSKSSDYYAVSYVRKLSKGNGFFIIDLNMDTVRSVLEEMDLGEGSIVSFITPDGREITCNDTDIQVVFKDMECFRRALEGQTDNGYLETEWNNQTQLFVYSKIGTTGAMVCSMIPEQNITGQVQQIKQITIMITIATALLSLIIGLTLALGIGNRINSMVGMSEKASAGNMTVIFQDKKKDELGRLAYALTHMVEQVRQLIRQVTEFGDRVHTIAIEVSDQAEDILEGSRGIAQAVDEIGQGNQSQAADTQRCVTQMELLSSKIEDVTGYISDTMEKTRETDITVAKGMDIVEELRTKGKETTQITRQVMDGMEELGKQSRSIYEVVDFINEIADETNLLSLNASVEAARAGEAGRGFAIVADEIRKLADQSVEAVERIRRIIDGVQRQTENTTTSASQARKIVFAQESALESTIAVFREIQEKVNILTKNMKDITVETKVMEQSRTDTMIAMESISAISQQAAATTQEVNATVAMQTENINSMANKAKELENDIQKLSEAIGYFRI</sequence>
<keyword evidence="5" id="KW-0812">Transmembrane</keyword>
<dbReference type="EMBL" id="CP146256">
    <property type="protein sequence ID" value="XAH74822.1"/>
    <property type="molecule type" value="Genomic_DNA"/>
</dbReference>
<protein>
    <submittedName>
        <fullName evidence="8">Methyl-accepting chemotaxis protein</fullName>
    </submittedName>
</protein>
<name>A0ABZ3EX32_9FIRM</name>
<evidence type="ECO:0000256" key="5">
    <source>
        <dbReference type="SAM" id="Phobius"/>
    </source>
</evidence>
<evidence type="ECO:0000256" key="2">
    <source>
        <dbReference type="ARBA" id="ARBA00029447"/>
    </source>
</evidence>
<feature type="domain" description="Methyl-accepting transducer" evidence="6">
    <location>
        <begin position="434"/>
        <end position="691"/>
    </location>
</feature>
<comment type="similarity">
    <text evidence="2">Belongs to the methyl-accepting chemotaxis (MCP) protein family.</text>
</comment>
<feature type="transmembrane region" description="Helical" evidence="5">
    <location>
        <begin position="342"/>
        <end position="365"/>
    </location>
</feature>
<evidence type="ECO:0000259" key="7">
    <source>
        <dbReference type="PROSITE" id="PS50885"/>
    </source>
</evidence>
<dbReference type="PANTHER" id="PTHR32089">
    <property type="entry name" value="METHYL-ACCEPTING CHEMOTAXIS PROTEIN MCPB"/>
    <property type="match status" value="1"/>
</dbReference>
<organism evidence="8 9">
    <name type="scientific">Kineothrix sedimenti</name>
    <dbReference type="NCBI Taxonomy" id="3123317"/>
    <lineage>
        <taxon>Bacteria</taxon>
        <taxon>Bacillati</taxon>
        <taxon>Bacillota</taxon>
        <taxon>Clostridia</taxon>
        <taxon>Lachnospirales</taxon>
        <taxon>Lachnospiraceae</taxon>
        <taxon>Kineothrix</taxon>
    </lineage>
</organism>
<keyword evidence="1 3" id="KW-0807">Transducer</keyword>
<evidence type="ECO:0000313" key="8">
    <source>
        <dbReference type="EMBL" id="XAH74822.1"/>
    </source>
</evidence>
<dbReference type="PRINTS" id="PR00260">
    <property type="entry name" value="CHEMTRNSDUCR"/>
</dbReference>
<dbReference type="SMART" id="SM00283">
    <property type="entry name" value="MA"/>
    <property type="match status" value="1"/>
</dbReference>
<accession>A0ABZ3EX32</accession>
<keyword evidence="5" id="KW-0472">Membrane</keyword>
<feature type="domain" description="HAMP" evidence="7">
    <location>
        <begin position="363"/>
        <end position="415"/>
    </location>
</feature>
<dbReference type="SMART" id="SM00304">
    <property type="entry name" value="HAMP"/>
    <property type="match status" value="1"/>
</dbReference>
<reference evidence="8 9" key="1">
    <citation type="submission" date="2024-02" db="EMBL/GenBank/DDBJ databases">
        <title>Bacterial strain from lacustrine sediment.</title>
        <authorList>
            <person name="Petit C."/>
            <person name="Fadhlaoui K."/>
        </authorList>
    </citation>
    <scope>NUCLEOTIDE SEQUENCE [LARGE SCALE GENOMIC DNA]</scope>
    <source>
        <strain evidence="8 9">IPX-CK</strain>
    </source>
</reference>
<dbReference type="PROSITE" id="PS50111">
    <property type="entry name" value="CHEMOTAXIS_TRANSDUC_2"/>
    <property type="match status" value="1"/>
</dbReference>
<dbReference type="SUPFAM" id="SSF58104">
    <property type="entry name" value="Methyl-accepting chemotaxis protein (MCP) signaling domain"/>
    <property type="match status" value="1"/>
</dbReference>
<dbReference type="RefSeq" id="WP_342758400.1">
    <property type="nucleotide sequence ID" value="NZ_CP146256.1"/>
</dbReference>